<accession>A0ABV5DV12</accession>
<evidence type="ECO:0000313" key="2">
    <source>
        <dbReference type="Proteomes" id="UP001585053"/>
    </source>
</evidence>
<gene>
    <name evidence="1" type="ORF">VSQ78_12010</name>
</gene>
<proteinExistence type="predicted"/>
<comment type="caution">
    <text evidence="1">The sequence shown here is derived from an EMBL/GenBank/DDBJ whole genome shotgun (WGS) entry which is preliminary data.</text>
</comment>
<reference evidence="1 2" key="1">
    <citation type="submission" date="2024-01" db="EMBL/GenBank/DDBJ databases">
        <title>Genome mining of biosynthetic gene clusters to explore secondary metabolites of Streptomyces sp.</title>
        <authorList>
            <person name="Baig A."/>
            <person name="Ajitkumar Shintre N."/>
            <person name="Kumar H."/>
            <person name="Anbarasu A."/>
            <person name="Ramaiah S."/>
        </authorList>
    </citation>
    <scope>NUCLEOTIDE SEQUENCE [LARGE SCALE GENOMIC DNA]</scope>
    <source>
        <strain evidence="1 2">A01</strain>
    </source>
</reference>
<sequence>MDDDGVRGVRPYLFRARPASALRYGKPSEVISGRPEGEFDDLAFLVRTWLNMQNTT</sequence>
<evidence type="ECO:0000313" key="1">
    <source>
        <dbReference type="EMBL" id="MFB8768431.1"/>
    </source>
</evidence>
<protein>
    <submittedName>
        <fullName evidence="1">Uncharacterized protein</fullName>
    </submittedName>
</protein>
<name>A0ABV5DV12_9ACTN</name>
<dbReference type="RefSeq" id="WP_014909078.1">
    <property type="nucleotide sequence ID" value="NZ_JAYMRS010000003.1"/>
</dbReference>
<dbReference type="Proteomes" id="UP001585053">
    <property type="component" value="Unassembled WGS sequence"/>
</dbReference>
<dbReference type="EMBL" id="JAYMRS010000003">
    <property type="protein sequence ID" value="MFB8768431.1"/>
    <property type="molecule type" value="Genomic_DNA"/>
</dbReference>
<keyword evidence="2" id="KW-1185">Reference proteome</keyword>
<organism evidence="1 2">
    <name type="scientific">Nocardiopsis alba</name>
    <dbReference type="NCBI Taxonomy" id="53437"/>
    <lineage>
        <taxon>Bacteria</taxon>
        <taxon>Bacillati</taxon>
        <taxon>Actinomycetota</taxon>
        <taxon>Actinomycetes</taxon>
        <taxon>Streptosporangiales</taxon>
        <taxon>Nocardiopsidaceae</taxon>
        <taxon>Nocardiopsis</taxon>
    </lineage>
</organism>